<evidence type="ECO:0000313" key="1">
    <source>
        <dbReference type="EMBL" id="MBE6270372.1"/>
    </source>
</evidence>
<gene>
    <name evidence="1" type="ORF">E7101_05405</name>
</gene>
<evidence type="ECO:0000313" key="2">
    <source>
        <dbReference type="Proteomes" id="UP000806522"/>
    </source>
</evidence>
<name>A0A9D5P1P5_XYLRU</name>
<sequence length="207" mass="23957">MEKNLVVVYESEIGTPFVLKPVGNQVLMLRPGTELTRLCIESVNWNNLDKPKVFNGESKFSYLGMTGEQVSTRTLFWLLIRFMTFGFYDEDAAKEIKNDLKSMDITCPYEPITIGIHLYEKKNNDSTEYHYSCEGFDNYLCSKTSYLGEDLGISLKMIMETDFFPEIHVNIEQGGFSDELFDVFKRTLMNEVGENANIWLKFIKKEV</sequence>
<dbReference type="AlphaFoldDB" id="A0A9D5P1P5"/>
<dbReference type="EMBL" id="SUYC01000005">
    <property type="protein sequence ID" value="MBE6270372.1"/>
    <property type="molecule type" value="Genomic_DNA"/>
</dbReference>
<proteinExistence type="predicted"/>
<protein>
    <submittedName>
        <fullName evidence="1">Uncharacterized protein</fullName>
    </submittedName>
</protein>
<dbReference type="Proteomes" id="UP000806522">
    <property type="component" value="Unassembled WGS sequence"/>
</dbReference>
<reference evidence="1" key="1">
    <citation type="submission" date="2019-04" db="EMBL/GenBank/DDBJ databases">
        <title>Evolution of Biomass-Degrading Anaerobic Consortia Revealed by Metagenomics.</title>
        <authorList>
            <person name="Peng X."/>
        </authorList>
    </citation>
    <scope>NUCLEOTIDE SEQUENCE</scope>
    <source>
        <strain evidence="1">SIG140</strain>
    </source>
</reference>
<comment type="caution">
    <text evidence="1">The sequence shown here is derived from an EMBL/GenBank/DDBJ whole genome shotgun (WGS) entry which is preliminary data.</text>
</comment>
<accession>A0A9D5P1P5</accession>
<organism evidence="1 2">
    <name type="scientific">Xylanibacter ruminicola</name>
    <name type="common">Prevotella ruminicola</name>
    <dbReference type="NCBI Taxonomy" id="839"/>
    <lineage>
        <taxon>Bacteria</taxon>
        <taxon>Pseudomonadati</taxon>
        <taxon>Bacteroidota</taxon>
        <taxon>Bacteroidia</taxon>
        <taxon>Bacteroidales</taxon>
        <taxon>Prevotellaceae</taxon>
        <taxon>Xylanibacter</taxon>
    </lineage>
</organism>